<reference evidence="3 4" key="1">
    <citation type="submission" date="2019-11" db="EMBL/GenBank/DDBJ databases">
        <title>Characterization of Elizabethkingia argenteiflava sp. nov., isolated from inner surface of Soybean Pods.</title>
        <authorList>
            <person name="Mo S."/>
        </authorList>
    </citation>
    <scope>NUCLEOTIDE SEQUENCE [LARGE SCALE GENOMIC DNA]</scope>
    <source>
        <strain evidence="3 4">YB22</strain>
    </source>
</reference>
<dbReference type="AlphaFoldDB" id="A0A845PUX0"/>
<evidence type="ECO:0000313" key="3">
    <source>
        <dbReference type="EMBL" id="NAW52019.1"/>
    </source>
</evidence>
<proteinExistence type="predicted"/>
<feature type="region of interest" description="Disordered" evidence="1">
    <location>
        <begin position="46"/>
        <end position="98"/>
    </location>
</feature>
<dbReference type="EMBL" id="JAAABJ010000641">
    <property type="protein sequence ID" value="NAW52019.1"/>
    <property type="molecule type" value="Genomic_DNA"/>
</dbReference>
<keyword evidence="4" id="KW-1185">Reference proteome</keyword>
<evidence type="ECO:0000313" key="4">
    <source>
        <dbReference type="Proteomes" id="UP000553459"/>
    </source>
</evidence>
<dbReference type="RefSeq" id="WP_166520270.1">
    <property type="nucleotide sequence ID" value="NZ_JAAABJ010000641.1"/>
</dbReference>
<evidence type="ECO:0008006" key="5">
    <source>
        <dbReference type="Google" id="ProtNLM"/>
    </source>
</evidence>
<feature type="chain" id="PRO_5033010074" description="PBCV-specific basic adaptor domain-containing protein" evidence="2">
    <location>
        <begin position="20"/>
        <end position="98"/>
    </location>
</feature>
<feature type="compositionally biased region" description="Basic and acidic residues" evidence="1">
    <location>
        <begin position="67"/>
        <end position="76"/>
    </location>
</feature>
<gene>
    <name evidence="3" type="ORF">GNY06_11785</name>
</gene>
<evidence type="ECO:0000256" key="2">
    <source>
        <dbReference type="SAM" id="SignalP"/>
    </source>
</evidence>
<dbReference type="Proteomes" id="UP000553459">
    <property type="component" value="Unassembled WGS sequence"/>
</dbReference>
<name>A0A845PUX0_9FLAO</name>
<accession>A0A845PUX0</accession>
<comment type="caution">
    <text evidence="3">The sequence shown here is derived from an EMBL/GenBank/DDBJ whole genome shotgun (WGS) entry which is preliminary data.</text>
</comment>
<feature type="signal peptide" evidence="2">
    <location>
        <begin position="1"/>
        <end position="19"/>
    </location>
</feature>
<keyword evidence="2" id="KW-0732">Signal</keyword>
<organism evidence="3 4">
    <name type="scientific">Elizabethkingia argenteiflava</name>
    <dbReference type="NCBI Taxonomy" id="2681556"/>
    <lineage>
        <taxon>Bacteria</taxon>
        <taxon>Pseudomonadati</taxon>
        <taxon>Bacteroidota</taxon>
        <taxon>Flavobacteriia</taxon>
        <taxon>Flavobacteriales</taxon>
        <taxon>Weeksellaceae</taxon>
        <taxon>Elizabethkingia</taxon>
    </lineage>
</organism>
<sequence>MKNLLSALAFIVGLGLSTAQTTTPRSIHQTAPLKKEVQNVVKETRKETKKALKKAKATTAATKVHLKKDGSPDRRYKSSRHLKKDGAPDRRYKENRKK</sequence>
<protein>
    <recommendedName>
        <fullName evidence="5">PBCV-specific basic adaptor domain-containing protein</fullName>
    </recommendedName>
</protein>
<evidence type="ECO:0000256" key="1">
    <source>
        <dbReference type="SAM" id="MobiDB-lite"/>
    </source>
</evidence>